<organism evidence="6">
    <name type="scientific">Timema bartmani</name>
    <dbReference type="NCBI Taxonomy" id="61472"/>
    <lineage>
        <taxon>Eukaryota</taxon>
        <taxon>Metazoa</taxon>
        <taxon>Ecdysozoa</taxon>
        <taxon>Arthropoda</taxon>
        <taxon>Hexapoda</taxon>
        <taxon>Insecta</taxon>
        <taxon>Pterygota</taxon>
        <taxon>Neoptera</taxon>
        <taxon>Polyneoptera</taxon>
        <taxon>Phasmatodea</taxon>
        <taxon>Timematodea</taxon>
        <taxon>Timematoidea</taxon>
        <taxon>Timematidae</taxon>
        <taxon>Timema</taxon>
    </lineage>
</organism>
<evidence type="ECO:0000313" key="6">
    <source>
        <dbReference type="EMBL" id="CAD7448451.1"/>
    </source>
</evidence>
<dbReference type="InterPro" id="IPR003008">
    <property type="entry name" value="Tubulin_FtsZ_GTPase"/>
</dbReference>
<dbReference type="InterPro" id="IPR000217">
    <property type="entry name" value="Tubulin"/>
</dbReference>
<proteinExistence type="inferred from homology"/>
<dbReference type="InterPro" id="IPR036525">
    <property type="entry name" value="Tubulin/FtsZ_GTPase_sf"/>
</dbReference>
<keyword evidence="2" id="KW-0493">Microtubule</keyword>
<evidence type="ECO:0000256" key="3">
    <source>
        <dbReference type="ARBA" id="ARBA00022741"/>
    </source>
</evidence>
<evidence type="ECO:0000259" key="5">
    <source>
        <dbReference type="Pfam" id="PF00091"/>
    </source>
</evidence>
<dbReference type="SUPFAM" id="SSF52490">
    <property type="entry name" value="Tubulin nucleotide-binding domain-like"/>
    <property type="match status" value="1"/>
</dbReference>
<dbReference type="AlphaFoldDB" id="A0A7R9I5S1"/>
<dbReference type="GO" id="GO:0005525">
    <property type="term" value="F:GTP binding"/>
    <property type="evidence" value="ECO:0007669"/>
    <property type="project" value="UniProtKB-KW"/>
</dbReference>
<reference evidence="6" key="1">
    <citation type="submission" date="2020-11" db="EMBL/GenBank/DDBJ databases">
        <authorList>
            <person name="Tran Van P."/>
        </authorList>
    </citation>
    <scope>NUCLEOTIDE SEQUENCE</scope>
</reference>
<gene>
    <name evidence="6" type="ORF">TBIB3V08_LOCUS10737</name>
</gene>
<dbReference type="Pfam" id="PF00091">
    <property type="entry name" value="Tubulin"/>
    <property type="match status" value="1"/>
</dbReference>
<keyword evidence="4" id="KW-0342">GTP-binding</keyword>
<dbReference type="EMBL" id="OD570031">
    <property type="protein sequence ID" value="CAD7448451.1"/>
    <property type="molecule type" value="Genomic_DNA"/>
</dbReference>
<dbReference type="Gene3D" id="3.40.50.1440">
    <property type="entry name" value="Tubulin/FtsZ, GTPase domain"/>
    <property type="match status" value="1"/>
</dbReference>
<dbReference type="InterPro" id="IPR013838">
    <property type="entry name" value="Beta-tubulin_BS"/>
</dbReference>
<sequence>MREIVSIQVGACGNQIGAKFWEVIADEHGLDPTGAFNGDTDLQLERINVYFNEARVVFLVSCGPGGKYVPRSVLWANRPRGAVVNAPGYEIRSLGFDSRFGTKVFFPKGEPPHRSPGFDWNLDLPVIGSLVYCESSALDHAATGVGTAILATSLNTVPRTSERTKTRYPYGLINH</sequence>
<protein>
    <recommendedName>
        <fullName evidence="5">Tubulin/FtsZ GTPase domain-containing protein</fullName>
    </recommendedName>
</protein>
<dbReference type="GO" id="GO:0007017">
    <property type="term" value="P:microtubule-based process"/>
    <property type="evidence" value="ECO:0007669"/>
    <property type="project" value="InterPro"/>
</dbReference>
<evidence type="ECO:0000256" key="2">
    <source>
        <dbReference type="ARBA" id="ARBA00022701"/>
    </source>
</evidence>
<dbReference type="PRINTS" id="PR01161">
    <property type="entry name" value="TUBULIN"/>
</dbReference>
<feature type="domain" description="Tubulin/FtsZ GTPase" evidence="5">
    <location>
        <begin position="3"/>
        <end position="74"/>
    </location>
</feature>
<evidence type="ECO:0000256" key="1">
    <source>
        <dbReference type="ARBA" id="ARBA00009636"/>
    </source>
</evidence>
<dbReference type="GO" id="GO:0005874">
    <property type="term" value="C:microtubule"/>
    <property type="evidence" value="ECO:0007669"/>
    <property type="project" value="UniProtKB-KW"/>
</dbReference>
<dbReference type="PROSITE" id="PS00228">
    <property type="entry name" value="TUBULIN_B_AUTOREG"/>
    <property type="match status" value="1"/>
</dbReference>
<comment type="similarity">
    <text evidence="1">Belongs to the tubulin family.</text>
</comment>
<keyword evidence="3" id="KW-0547">Nucleotide-binding</keyword>
<dbReference type="PANTHER" id="PTHR36527:SF3">
    <property type="entry name" value="OS01G0282866 PROTEIN"/>
    <property type="match status" value="1"/>
</dbReference>
<evidence type="ECO:0000256" key="4">
    <source>
        <dbReference type="ARBA" id="ARBA00023134"/>
    </source>
</evidence>
<accession>A0A7R9I5S1</accession>
<dbReference type="PANTHER" id="PTHR36527">
    <property type="entry name" value="OS01G0282866 PROTEIN"/>
    <property type="match status" value="1"/>
</dbReference>
<name>A0A7R9I5S1_9NEOP</name>